<name>A0A3L6L199_9TRYP</name>
<feature type="domain" description="Arf-GAP" evidence="7">
    <location>
        <begin position="9"/>
        <end position="129"/>
    </location>
</feature>
<organism evidence="8">
    <name type="scientific">Trypanosoma brucei equiperdum</name>
    <dbReference type="NCBI Taxonomy" id="630700"/>
    <lineage>
        <taxon>Eukaryota</taxon>
        <taxon>Discoba</taxon>
        <taxon>Euglenozoa</taxon>
        <taxon>Kinetoplastea</taxon>
        <taxon>Metakinetoplastina</taxon>
        <taxon>Trypanosomatida</taxon>
        <taxon>Trypanosomatidae</taxon>
        <taxon>Trypanosoma</taxon>
    </lineage>
</organism>
<dbReference type="Gene3D" id="1.10.220.150">
    <property type="entry name" value="Arf GTPase activating protein"/>
    <property type="match status" value="1"/>
</dbReference>
<dbReference type="PANTHER" id="PTHR45705">
    <property type="entry name" value="FI20236P1"/>
    <property type="match status" value="1"/>
</dbReference>
<dbReference type="AlphaFoldDB" id="A0A3L6L199"/>
<dbReference type="InterPro" id="IPR051718">
    <property type="entry name" value="ARF_GTPase-activating"/>
</dbReference>
<keyword evidence="4" id="KW-0862">Zinc</keyword>
<keyword evidence="3 5" id="KW-0863">Zinc-finger</keyword>
<dbReference type="PROSITE" id="PS50115">
    <property type="entry name" value="ARFGAP"/>
    <property type="match status" value="1"/>
</dbReference>
<evidence type="ECO:0000256" key="3">
    <source>
        <dbReference type="ARBA" id="ARBA00022771"/>
    </source>
</evidence>
<dbReference type="InterPro" id="IPR001164">
    <property type="entry name" value="ArfGAP_dom"/>
</dbReference>
<dbReference type="CDD" id="cd08204">
    <property type="entry name" value="ArfGap"/>
    <property type="match status" value="1"/>
</dbReference>
<dbReference type="SUPFAM" id="SSF57863">
    <property type="entry name" value="ArfGap/RecO-like zinc finger"/>
    <property type="match status" value="1"/>
</dbReference>
<dbReference type="SMART" id="SM00105">
    <property type="entry name" value="ArfGap"/>
    <property type="match status" value="1"/>
</dbReference>
<evidence type="ECO:0000313" key="8">
    <source>
        <dbReference type="EMBL" id="RHW68300.1"/>
    </source>
</evidence>
<dbReference type="SMR" id="A0A3L6L199"/>
<feature type="region of interest" description="Disordered" evidence="6">
    <location>
        <begin position="137"/>
        <end position="184"/>
    </location>
</feature>
<keyword evidence="2" id="KW-0479">Metal-binding</keyword>
<evidence type="ECO:0000256" key="1">
    <source>
        <dbReference type="ARBA" id="ARBA00022468"/>
    </source>
</evidence>
<evidence type="ECO:0000256" key="5">
    <source>
        <dbReference type="PROSITE-ProRule" id="PRU00288"/>
    </source>
</evidence>
<dbReference type="InterPro" id="IPR038508">
    <property type="entry name" value="ArfGAP_dom_sf"/>
</dbReference>
<evidence type="ECO:0000256" key="2">
    <source>
        <dbReference type="ARBA" id="ARBA00022723"/>
    </source>
</evidence>
<dbReference type="Proteomes" id="UP000266743">
    <property type="component" value="Chromosome 11"/>
</dbReference>
<dbReference type="PRINTS" id="PR00405">
    <property type="entry name" value="REVINTRACTNG"/>
</dbReference>
<dbReference type="GO" id="GO:0008270">
    <property type="term" value="F:zinc ion binding"/>
    <property type="evidence" value="ECO:0007669"/>
    <property type="project" value="UniProtKB-KW"/>
</dbReference>
<evidence type="ECO:0000259" key="7">
    <source>
        <dbReference type="PROSITE" id="PS50115"/>
    </source>
</evidence>
<dbReference type="PANTHER" id="PTHR45705:SF1">
    <property type="entry name" value="FI20236P1"/>
    <property type="match status" value="1"/>
</dbReference>
<gene>
    <name evidence="8" type="primary">Cnt-b5</name>
    <name evidence="8" type="ORF">DPX39_110062100</name>
</gene>
<dbReference type="InterPro" id="IPR037278">
    <property type="entry name" value="ARFGAP/RecO"/>
</dbReference>
<feature type="compositionally biased region" description="Polar residues" evidence="6">
    <location>
        <begin position="164"/>
        <end position="184"/>
    </location>
</feature>
<reference evidence="8" key="1">
    <citation type="submission" date="2018-09" db="EMBL/GenBank/DDBJ databases">
        <title>whole genome sequence of T. equiperdum IVM-t1 strain.</title>
        <authorList>
            <person name="Suganuma K."/>
        </authorList>
    </citation>
    <scope>NUCLEOTIDE SEQUENCE [LARGE SCALE GENOMIC DNA]</scope>
    <source>
        <strain evidence="8">IVM-t1</strain>
    </source>
</reference>
<dbReference type="EMBL" id="QSBY01000011">
    <property type="protein sequence ID" value="RHW68300.1"/>
    <property type="molecule type" value="Genomic_DNA"/>
</dbReference>
<dbReference type="Pfam" id="PF01412">
    <property type="entry name" value="ArfGap"/>
    <property type="match status" value="1"/>
</dbReference>
<dbReference type="FunFam" id="1.10.220.150:FF:000009">
    <property type="entry name" value="stromal membrane-associated protein 1 isoform X1"/>
    <property type="match status" value="1"/>
</dbReference>
<evidence type="ECO:0000256" key="6">
    <source>
        <dbReference type="SAM" id="MobiDB-lite"/>
    </source>
</evidence>
<protein>
    <submittedName>
        <fullName evidence="8">Centaurin beta 5</fullName>
    </submittedName>
</protein>
<proteinExistence type="predicted"/>
<accession>A0A3L6L199</accession>
<dbReference type="GO" id="GO:0005737">
    <property type="term" value="C:cytoplasm"/>
    <property type="evidence" value="ECO:0007669"/>
    <property type="project" value="TreeGrafter"/>
</dbReference>
<comment type="caution">
    <text evidence="8">The sequence shown here is derived from an EMBL/GenBank/DDBJ whole genome shotgun (WGS) entry which is preliminary data.</text>
</comment>
<dbReference type="GO" id="GO:0005096">
    <property type="term" value="F:GTPase activator activity"/>
    <property type="evidence" value="ECO:0007669"/>
    <property type="project" value="UniProtKB-KW"/>
</dbReference>
<evidence type="ECO:0000256" key="4">
    <source>
        <dbReference type="ARBA" id="ARBA00022833"/>
    </source>
</evidence>
<keyword evidence="1" id="KW-0343">GTPase activation</keyword>
<sequence>MSNANAAQKRRIDALLRLPENKVCFECLENQPRWASTNLGVFLCLRCAGLHRSAGTHVSKVRSATMDTWEEEMIRCCENIGNARGRVLYEYNMPDSARPNASTNGALAERLIREKYEQRRYFNVEYDSLLKKFMSEGASQGSSTPKDEKRDVVASVSAPPSLWVGNSQQTAQPTLTAGQTKQSASANGISIDDLFSTPNAKTNPNVGTPVSPQPVGVVPQGQFQQTSGMFHPAGMTPFGMEVRGPSQGNFQAPAVDAKQEIMSLFTPSNQGPPHVYSAWAPSGSSKCFSPQ</sequence>